<gene>
    <name evidence="2" type="ORF">C8N44_101289</name>
</gene>
<evidence type="ECO:0000256" key="1">
    <source>
        <dbReference type="SAM" id="Phobius"/>
    </source>
</evidence>
<dbReference type="RefSeq" id="WP_107974364.1">
    <property type="nucleotide sequence ID" value="NZ_BMEZ01000001.1"/>
</dbReference>
<dbReference type="InterPro" id="IPR008620">
    <property type="entry name" value="FixH"/>
</dbReference>
<keyword evidence="1" id="KW-1133">Transmembrane helix</keyword>
<evidence type="ECO:0000313" key="3">
    <source>
        <dbReference type="Proteomes" id="UP000244069"/>
    </source>
</evidence>
<dbReference type="OrthoDB" id="1495896at2"/>
<comment type="caution">
    <text evidence="2">The sequence shown here is derived from an EMBL/GenBank/DDBJ whole genome shotgun (WGS) entry which is preliminary data.</text>
</comment>
<dbReference type="Pfam" id="PF05751">
    <property type="entry name" value="FixH"/>
    <property type="match status" value="1"/>
</dbReference>
<proteinExistence type="predicted"/>
<dbReference type="EMBL" id="QBKN01000001">
    <property type="protein sequence ID" value="PTX52998.1"/>
    <property type="molecule type" value="Genomic_DNA"/>
</dbReference>
<feature type="transmembrane region" description="Helical" evidence="1">
    <location>
        <begin position="12"/>
        <end position="37"/>
    </location>
</feature>
<accession>A0A2T6BAD6</accession>
<keyword evidence="3" id="KW-1185">Reference proteome</keyword>
<dbReference type="InterPro" id="IPR018037">
    <property type="entry name" value="FixH_proteobacterial"/>
</dbReference>
<evidence type="ECO:0000313" key="2">
    <source>
        <dbReference type="EMBL" id="PTX52998.1"/>
    </source>
</evidence>
<name>A0A2T6BAD6_9RHOB</name>
<sequence length="158" mass="17168">MATQTTDGGRKLTGWHALGIFVGCFAVIIGVNIALAWNAVATFPGVETHNSYIASQTFDERRAAQEALGWDVHARHEDGLLTLSITGEDGRPVQAGTVEATLGRPTHVLDDSTPDFAFDGHAYVARQELAPGNWDLWLDITALDGTEFTQRLQVEVLH</sequence>
<dbReference type="PIRSF" id="PIRSF011386">
    <property type="entry name" value="FixH"/>
    <property type="match status" value="1"/>
</dbReference>
<reference evidence="2 3" key="1">
    <citation type="submission" date="2018-04" db="EMBL/GenBank/DDBJ databases">
        <title>Genomic Encyclopedia of Archaeal and Bacterial Type Strains, Phase II (KMG-II): from individual species to whole genera.</title>
        <authorList>
            <person name="Goeker M."/>
        </authorList>
    </citation>
    <scope>NUCLEOTIDE SEQUENCE [LARGE SCALE GENOMIC DNA]</scope>
    <source>
        <strain evidence="2 3">DSM 29329</strain>
    </source>
</reference>
<dbReference type="AlphaFoldDB" id="A0A2T6BAD6"/>
<keyword evidence="1" id="KW-0812">Transmembrane</keyword>
<dbReference type="Proteomes" id="UP000244069">
    <property type="component" value="Unassembled WGS sequence"/>
</dbReference>
<protein>
    <submittedName>
        <fullName evidence="2">Nitrogen fixation protein FixH</fullName>
    </submittedName>
</protein>
<keyword evidence="1" id="KW-0472">Membrane</keyword>
<organism evidence="2 3">
    <name type="scientific">Allosediminivita pacifica</name>
    <dbReference type="NCBI Taxonomy" id="1267769"/>
    <lineage>
        <taxon>Bacteria</taxon>
        <taxon>Pseudomonadati</taxon>
        <taxon>Pseudomonadota</taxon>
        <taxon>Alphaproteobacteria</taxon>
        <taxon>Rhodobacterales</taxon>
        <taxon>Paracoccaceae</taxon>
        <taxon>Allosediminivita</taxon>
    </lineage>
</organism>